<gene>
    <name evidence="7" type="ORF">FHP25_16970</name>
</gene>
<reference evidence="7 8" key="1">
    <citation type="submission" date="2019-06" db="EMBL/GenBank/DDBJ databases">
        <title>New taxonomy in bacterial strain CC-CFT640, isolated from vineyard.</title>
        <authorList>
            <person name="Lin S.-Y."/>
            <person name="Tsai C.-F."/>
            <person name="Young C.-C."/>
        </authorList>
    </citation>
    <scope>NUCLEOTIDE SEQUENCE [LARGE SCALE GENOMIC DNA]</scope>
    <source>
        <strain evidence="7 8">CC-CFT640</strain>
    </source>
</reference>
<organism evidence="7 8">
    <name type="scientific">Vineibacter terrae</name>
    <dbReference type="NCBI Taxonomy" id="2586908"/>
    <lineage>
        <taxon>Bacteria</taxon>
        <taxon>Pseudomonadati</taxon>
        <taxon>Pseudomonadota</taxon>
        <taxon>Alphaproteobacteria</taxon>
        <taxon>Hyphomicrobiales</taxon>
        <taxon>Vineibacter</taxon>
    </lineage>
</organism>
<evidence type="ECO:0000313" key="7">
    <source>
        <dbReference type="EMBL" id="TXL74456.1"/>
    </source>
</evidence>
<evidence type="ECO:0000256" key="5">
    <source>
        <dbReference type="ARBA" id="ARBA00023002"/>
    </source>
</evidence>
<dbReference type="GO" id="GO:0003959">
    <property type="term" value="F:NADPH dehydrogenase activity"/>
    <property type="evidence" value="ECO:0007669"/>
    <property type="project" value="InterPro"/>
</dbReference>
<keyword evidence="8" id="KW-1185">Reference proteome</keyword>
<evidence type="ECO:0000256" key="3">
    <source>
        <dbReference type="ARBA" id="ARBA00022643"/>
    </source>
</evidence>
<evidence type="ECO:0000313" key="8">
    <source>
        <dbReference type="Proteomes" id="UP000321638"/>
    </source>
</evidence>
<dbReference type="InterPro" id="IPR001155">
    <property type="entry name" value="OxRdtase_FMN_N"/>
</dbReference>
<evidence type="ECO:0000256" key="2">
    <source>
        <dbReference type="ARBA" id="ARBA00022630"/>
    </source>
</evidence>
<dbReference type="InterPro" id="IPR044152">
    <property type="entry name" value="YqjM-like"/>
</dbReference>
<dbReference type="CDD" id="cd02932">
    <property type="entry name" value="OYE_YqiM_FMN"/>
    <property type="match status" value="1"/>
</dbReference>
<name>A0A5C8PMB9_9HYPH</name>
<dbReference type="PANTHER" id="PTHR43303">
    <property type="entry name" value="NADPH DEHYDROGENASE C23G7.10C-RELATED"/>
    <property type="match status" value="1"/>
</dbReference>
<keyword evidence="4" id="KW-0521">NADP</keyword>
<keyword evidence="2" id="KW-0285">Flavoprotein</keyword>
<dbReference type="OrthoDB" id="9804454at2"/>
<keyword evidence="5" id="KW-0560">Oxidoreductase</keyword>
<accession>A0A5C8PMB9</accession>
<dbReference type="Gene3D" id="3.20.20.70">
    <property type="entry name" value="Aldolase class I"/>
    <property type="match status" value="1"/>
</dbReference>
<protein>
    <submittedName>
        <fullName evidence="7">NADH:flavin oxidoreductase/NADH oxidase</fullName>
    </submittedName>
</protein>
<dbReference type="GO" id="GO:0010181">
    <property type="term" value="F:FMN binding"/>
    <property type="evidence" value="ECO:0007669"/>
    <property type="project" value="InterPro"/>
</dbReference>
<dbReference type="Pfam" id="PF00724">
    <property type="entry name" value="Oxidored_FMN"/>
    <property type="match status" value="1"/>
</dbReference>
<dbReference type="PANTHER" id="PTHR43303:SF4">
    <property type="entry name" value="NADPH DEHYDROGENASE C23G7.10C-RELATED"/>
    <property type="match status" value="1"/>
</dbReference>
<dbReference type="AlphaFoldDB" id="A0A5C8PMB9"/>
<dbReference type="EMBL" id="VDUZ01000018">
    <property type="protein sequence ID" value="TXL74456.1"/>
    <property type="molecule type" value="Genomic_DNA"/>
</dbReference>
<evidence type="ECO:0000259" key="6">
    <source>
        <dbReference type="Pfam" id="PF00724"/>
    </source>
</evidence>
<feature type="domain" description="NADH:flavin oxidoreductase/NADH oxidase N-terminal" evidence="6">
    <location>
        <begin position="5"/>
        <end position="361"/>
    </location>
</feature>
<dbReference type="GO" id="GO:0050661">
    <property type="term" value="F:NADP binding"/>
    <property type="evidence" value="ECO:0007669"/>
    <property type="project" value="InterPro"/>
</dbReference>
<dbReference type="Proteomes" id="UP000321638">
    <property type="component" value="Unassembled WGS sequence"/>
</dbReference>
<dbReference type="SUPFAM" id="SSF51395">
    <property type="entry name" value="FMN-linked oxidoreductases"/>
    <property type="match status" value="1"/>
</dbReference>
<dbReference type="RefSeq" id="WP_147848135.1">
    <property type="nucleotide sequence ID" value="NZ_VDUZ01000018.1"/>
</dbReference>
<keyword evidence="3" id="KW-0288">FMN</keyword>
<comment type="cofactor">
    <cofactor evidence="1">
        <name>FMN</name>
        <dbReference type="ChEBI" id="CHEBI:58210"/>
    </cofactor>
</comment>
<sequence length="395" mass="41593">MPPTLFNALPLGGDVVLPNRIVVSPMCQYVAVDGSASDWHLVHLGQLAASGAGLLMVEATHVEARGRITQGCLGLYSDANEAALQRVVDWVRAWAPATKLGIQIGHAGRKGSAQRPWKGGGPLGAADAPDTPWTCVAPSAIAFDATGPGVGFVTGGASVPAPTAKWHTPVALDRAGLDAIKQAFVAATMRAARLGFDVLELHGAHGYLLHQFLSPLSNRRDDDYGGTADKRRRFLLEVFEACRAVWPRERALGVRLSAIDWVEGGVTIEDTIATAMALKALGCDFIDVSSGGAVPTAKIAFGPGYQVPFAARVRQEAGIKTWAVGIITEPQQAEQIVASGQADCTALARSFLADPRWGWNAARSLGAQLPPLPTPYHRAGTILPFKPQPAAKAAE</sequence>
<dbReference type="InterPro" id="IPR013785">
    <property type="entry name" value="Aldolase_TIM"/>
</dbReference>
<proteinExistence type="predicted"/>
<comment type="caution">
    <text evidence="7">The sequence shown here is derived from an EMBL/GenBank/DDBJ whole genome shotgun (WGS) entry which is preliminary data.</text>
</comment>
<evidence type="ECO:0000256" key="1">
    <source>
        <dbReference type="ARBA" id="ARBA00001917"/>
    </source>
</evidence>
<evidence type="ECO:0000256" key="4">
    <source>
        <dbReference type="ARBA" id="ARBA00022857"/>
    </source>
</evidence>